<reference evidence="1" key="2">
    <citation type="journal article" date="2015" name="Fish Shellfish Immunol.">
        <title>Early steps in the European eel (Anguilla anguilla)-Vibrio vulnificus interaction in the gills: Role of the RtxA13 toxin.</title>
        <authorList>
            <person name="Callol A."/>
            <person name="Pajuelo D."/>
            <person name="Ebbesson L."/>
            <person name="Teles M."/>
            <person name="MacKenzie S."/>
            <person name="Amaro C."/>
        </authorList>
    </citation>
    <scope>NUCLEOTIDE SEQUENCE</scope>
</reference>
<accession>A0A0E9Y281</accession>
<proteinExistence type="predicted"/>
<dbReference type="AlphaFoldDB" id="A0A0E9Y281"/>
<reference evidence="1" key="1">
    <citation type="submission" date="2014-11" db="EMBL/GenBank/DDBJ databases">
        <authorList>
            <person name="Amaro Gonzalez C."/>
        </authorList>
    </citation>
    <scope>NUCLEOTIDE SEQUENCE</scope>
</reference>
<evidence type="ECO:0000313" key="1">
    <source>
        <dbReference type="EMBL" id="JAI08149.1"/>
    </source>
</evidence>
<sequence length="29" mass="3338">MLISYEKLLQSTQVNNNEENSFPTTPLLL</sequence>
<protein>
    <submittedName>
        <fullName evidence="1">Uncharacterized protein</fullName>
    </submittedName>
</protein>
<organism evidence="1">
    <name type="scientific">Anguilla anguilla</name>
    <name type="common">European freshwater eel</name>
    <name type="synonym">Muraena anguilla</name>
    <dbReference type="NCBI Taxonomy" id="7936"/>
    <lineage>
        <taxon>Eukaryota</taxon>
        <taxon>Metazoa</taxon>
        <taxon>Chordata</taxon>
        <taxon>Craniata</taxon>
        <taxon>Vertebrata</taxon>
        <taxon>Euteleostomi</taxon>
        <taxon>Actinopterygii</taxon>
        <taxon>Neopterygii</taxon>
        <taxon>Teleostei</taxon>
        <taxon>Anguilliformes</taxon>
        <taxon>Anguillidae</taxon>
        <taxon>Anguilla</taxon>
    </lineage>
</organism>
<name>A0A0E9Y281_ANGAN</name>
<dbReference type="EMBL" id="GBXM01000429">
    <property type="protein sequence ID" value="JAI08149.1"/>
    <property type="molecule type" value="Transcribed_RNA"/>
</dbReference>